<dbReference type="AlphaFoldDB" id="A0A8H8Z206"/>
<reference evidence="1" key="1">
    <citation type="submission" date="2021-02" db="EMBL/GenBank/DDBJ databases">
        <authorList>
            <person name="Han P."/>
        </authorList>
    </citation>
    <scope>NUCLEOTIDE SEQUENCE</scope>
    <source>
        <strain evidence="1">Nitrosomonas nitrosa 18-3D</strain>
    </source>
</reference>
<comment type="caution">
    <text evidence="1">The sequence shown here is derived from an EMBL/GenBank/DDBJ whole genome shotgun (WGS) entry which is preliminary data.</text>
</comment>
<dbReference type="RefSeq" id="WP_107790121.1">
    <property type="nucleotide sequence ID" value="NZ_CAJNAP010000055.1"/>
</dbReference>
<accession>A0A8H8Z206</accession>
<dbReference type="Proteomes" id="UP000601736">
    <property type="component" value="Unassembled WGS sequence"/>
</dbReference>
<organism evidence="1 2">
    <name type="scientific">Nitrosomonas nitrosa</name>
    <dbReference type="NCBI Taxonomy" id="52442"/>
    <lineage>
        <taxon>Bacteria</taxon>
        <taxon>Pseudomonadati</taxon>
        <taxon>Pseudomonadota</taxon>
        <taxon>Betaproteobacteria</taxon>
        <taxon>Nitrosomonadales</taxon>
        <taxon>Nitrosomonadaceae</taxon>
        <taxon>Nitrosomonas</taxon>
    </lineage>
</organism>
<dbReference type="Pfam" id="PF09720">
    <property type="entry name" value="Unstab_antitox"/>
    <property type="match status" value="1"/>
</dbReference>
<protein>
    <submittedName>
        <fullName evidence="1">Addiction module protein</fullName>
    </submittedName>
</protein>
<name>A0A8H8Z206_9PROT</name>
<evidence type="ECO:0000313" key="1">
    <source>
        <dbReference type="EMBL" id="CAE6518747.1"/>
    </source>
</evidence>
<dbReference type="EMBL" id="CAJNAP010000055">
    <property type="protein sequence ID" value="CAE6518747.1"/>
    <property type="molecule type" value="Genomic_DNA"/>
</dbReference>
<evidence type="ECO:0000313" key="2">
    <source>
        <dbReference type="Proteomes" id="UP000601736"/>
    </source>
</evidence>
<dbReference type="InterPro" id="IPR013406">
    <property type="entry name" value="CHP02574_addiction_mod"/>
</dbReference>
<sequence>MKIKDLINEAESLPVEERAMVVDALLRSLNPPESGIDKKWAAVARKRLEEIRSGTVAAVPGE</sequence>
<gene>
    <name evidence="1" type="ORF">NMYAN_90052</name>
</gene>
<proteinExistence type="predicted"/>